<reference evidence="1" key="1">
    <citation type="submission" date="2018-05" db="EMBL/GenBank/DDBJ databases">
        <title>Draft genome of Mucuna pruriens seed.</title>
        <authorList>
            <person name="Nnadi N.E."/>
            <person name="Vos R."/>
            <person name="Hasami M.H."/>
            <person name="Devisetty U.K."/>
            <person name="Aguiy J.C."/>
        </authorList>
    </citation>
    <scope>NUCLEOTIDE SEQUENCE [LARGE SCALE GENOMIC DNA]</scope>
    <source>
        <strain evidence="1">JCA_2017</strain>
    </source>
</reference>
<dbReference type="AlphaFoldDB" id="A0A371G2B6"/>
<keyword evidence="2" id="KW-1185">Reference proteome</keyword>
<organism evidence="1 2">
    <name type="scientific">Mucuna pruriens</name>
    <name type="common">Velvet bean</name>
    <name type="synonym">Dolichos pruriens</name>
    <dbReference type="NCBI Taxonomy" id="157652"/>
    <lineage>
        <taxon>Eukaryota</taxon>
        <taxon>Viridiplantae</taxon>
        <taxon>Streptophyta</taxon>
        <taxon>Embryophyta</taxon>
        <taxon>Tracheophyta</taxon>
        <taxon>Spermatophyta</taxon>
        <taxon>Magnoliopsida</taxon>
        <taxon>eudicotyledons</taxon>
        <taxon>Gunneridae</taxon>
        <taxon>Pentapetalae</taxon>
        <taxon>rosids</taxon>
        <taxon>fabids</taxon>
        <taxon>Fabales</taxon>
        <taxon>Fabaceae</taxon>
        <taxon>Papilionoideae</taxon>
        <taxon>50 kb inversion clade</taxon>
        <taxon>NPAAA clade</taxon>
        <taxon>indigoferoid/millettioid clade</taxon>
        <taxon>Phaseoleae</taxon>
        <taxon>Mucuna</taxon>
    </lineage>
</organism>
<accession>A0A371G2B6</accession>
<evidence type="ECO:0000313" key="2">
    <source>
        <dbReference type="Proteomes" id="UP000257109"/>
    </source>
</evidence>
<protein>
    <submittedName>
        <fullName evidence="1">Uncharacterized protein</fullName>
    </submittedName>
</protein>
<feature type="non-terminal residue" evidence="1">
    <location>
        <position position="1"/>
    </location>
</feature>
<sequence>MYISGGDDTINYKLFLGTLRSVEILLSRTIHTFYDLETVFASQFATNRAKRLEVDDPNQKFFVKAFHKGLRVGQFNDSLALRTWVEKHIEAKEDMVDPPSSRT</sequence>
<dbReference type="EMBL" id="QJKJ01006972">
    <property type="protein sequence ID" value="RDX84699.1"/>
    <property type="molecule type" value="Genomic_DNA"/>
</dbReference>
<dbReference type="Proteomes" id="UP000257109">
    <property type="component" value="Unassembled WGS sequence"/>
</dbReference>
<evidence type="ECO:0000313" key="1">
    <source>
        <dbReference type="EMBL" id="RDX84699.1"/>
    </source>
</evidence>
<comment type="caution">
    <text evidence="1">The sequence shown here is derived from an EMBL/GenBank/DDBJ whole genome shotgun (WGS) entry which is preliminary data.</text>
</comment>
<proteinExistence type="predicted"/>
<dbReference type="OrthoDB" id="1425436at2759"/>
<name>A0A371G2B6_MUCPR</name>
<gene>
    <name evidence="1" type="ORF">CR513_34211</name>
</gene>